<dbReference type="Proteomes" id="UP001151699">
    <property type="component" value="Chromosome B"/>
</dbReference>
<accession>A0A9Q0N5Z7</accession>
<keyword evidence="2" id="KW-1185">Reference proteome</keyword>
<evidence type="ECO:0000313" key="2">
    <source>
        <dbReference type="Proteomes" id="UP001151699"/>
    </source>
</evidence>
<dbReference type="AlphaFoldDB" id="A0A9Q0N5Z7"/>
<sequence length="162" mass="18372">MKVKLYVRSDRKFVETNVTIRLGTNATEIGMFVTLDIRLVETTVMIPLDMSAILEDSFVTWDTKLVETIAMILSDKLVIFDDNEQGEDYEAYEDDLDECYDDGSNATEDRLFVILDIRLVETAVMIPLDLSAILEDSFVPGDTKLVETIAMILSDKLVIFDE</sequence>
<proteinExistence type="predicted"/>
<comment type="caution">
    <text evidence="1">The sequence shown here is derived from an EMBL/GenBank/DDBJ whole genome shotgun (WGS) entry which is preliminary data.</text>
</comment>
<evidence type="ECO:0000313" key="1">
    <source>
        <dbReference type="EMBL" id="KAJ6644208.1"/>
    </source>
</evidence>
<reference evidence="1" key="1">
    <citation type="submission" date="2022-07" db="EMBL/GenBank/DDBJ databases">
        <authorList>
            <person name="Trinca V."/>
            <person name="Uliana J.V.C."/>
            <person name="Torres T.T."/>
            <person name="Ward R.J."/>
            <person name="Monesi N."/>
        </authorList>
    </citation>
    <scope>NUCLEOTIDE SEQUENCE</scope>
    <source>
        <strain evidence="1">HSMRA1968</strain>
        <tissue evidence="1">Whole embryos</tissue>
    </source>
</reference>
<dbReference type="EMBL" id="WJQU01000002">
    <property type="protein sequence ID" value="KAJ6644208.1"/>
    <property type="molecule type" value="Genomic_DNA"/>
</dbReference>
<organism evidence="1 2">
    <name type="scientific">Pseudolycoriella hygida</name>
    <dbReference type="NCBI Taxonomy" id="35572"/>
    <lineage>
        <taxon>Eukaryota</taxon>
        <taxon>Metazoa</taxon>
        <taxon>Ecdysozoa</taxon>
        <taxon>Arthropoda</taxon>
        <taxon>Hexapoda</taxon>
        <taxon>Insecta</taxon>
        <taxon>Pterygota</taxon>
        <taxon>Neoptera</taxon>
        <taxon>Endopterygota</taxon>
        <taxon>Diptera</taxon>
        <taxon>Nematocera</taxon>
        <taxon>Sciaroidea</taxon>
        <taxon>Sciaridae</taxon>
        <taxon>Pseudolycoriella</taxon>
    </lineage>
</organism>
<protein>
    <submittedName>
        <fullName evidence="1">Uncharacterized protein</fullName>
    </submittedName>
</protein>
<gene>
    <name evidence="1" type="ORF">Bhyg_09175</name>
</gene>
<name>A0A9Q0N5Z7_9DIPT</name>